<dbReference type="SUPFAM" id="SSF54791">
    <property type="entry name" value="Eukaryotic type KH-domain (KH-domain type I)"/>
    <property type="match status" value="1"/>
</dbReference>
<keyword evidence="1" id="KW-0694">RNA-binding</keyword>
<reference evidence="3 4" key="1">
    <citation type="submission" date="2024-12" db="EMBL/GenBank/DDBJ databases">
        <title>The unique morphological basis and parallel evolutionary history of personate flowers in Penstemon.</title>
        <authorList>
            <person name="Depatie T.H."/>
            <person name="Wessinger C.A."/>
        </authorList>
    </citation>
    <scope>NUCLEOTIDE SEQUENCE [LARGE SCALE GENOMIC DNA]</scope>
    <source>
        <strain evidence="3">WTNN_2</strain>
        <tissue evidence="3">Leaf</tissue>
    </source>
</reference>
<protein>
    <recommendedName>
        <fullName evidence="2">PNO1 second type I KH domain-containing protein</fullName>
    </recommendedName>
</protein>
<comment type="caution">
    <text evidence="3">The sequence shown here is derived from an EMBL/GenBank/DDBJ whole genome shotgun (WGS) entry which is preliminary data.</text>
</comment>
<name>A0ABD3U716_9LAMI</name>
<sequence length="217" mass="24979">MDVVEASNAAPLPSEPVKFRGIPIPQHRYTQLKKFWTEIYAPIYEEMKIDIHMNLKPLQVELNTRSNTPDARNLHKCEDMVHAFTLGFELRDVVAMLRVENLSVESFEITDVKMLKGEHLSKAIGRLSGKTKIAIENATRTRIVIDSTTIHILGSLPNIKIAKDSLSTFILGSPNRINWCIFLDYVFFTNVMNLFPFSLRIGRVVKLFMEMIFQRRN</sequence>
<dbReference type="InterPro" id="IPR036612">
    <property type="entry name" value="KH_dom_type_1_sf"/>
</dbReference>
<organism evidence="3 4">
    <name type="scientific">Penstemon smallii</name>
    <dbReference type="NCBI Taxonomy" id="265156"/>
    <lineage>
        <taxon>Eukaryota</taxon>
        <taxon>Viridiplantae</taxon>
        <taxon>Streptophyta</taxon>
        <taxon>Embryophyta</taxon>
        <taxon>Tracheophyta</taxon>
        <taxon>Spermatophyta</taxon>
        <taxon>Magnoliopsida</taxon>
        <taxon>eudicotyledons</taxon>
        <taxon>Gunneridae</taxon>
        <taxon>Pentapetalae</taxon>
        <taxon>asterids</taxon>
        <taxon>lamiids</taxon>
        <taxon>Lamiales</taxon>
        <taxon>Plantaginaceae</taxon>
        <taxon>Cheloneae</taxon>
        <taxon>Penstemon</taxon>
    </lineage>
</organism>
<dbReference type="InterPro" id="IPR055211">
    <property type="entry name" value="KH_PNO1_2nd"/>
</dbReference>
<dbReference type="EMBL" id="JBJXBP010000002">
    <property type="protein sequence ID" value="KAL3845120.1"/>
    <property type="molecule type" value="Genomic_DNA"/>
</dbReference>
<dbReference type="PANTHER" id="PTHR12826">
    <property type="entry name" value="RIBONUCLEASE Y"/>
    <property type="match status" value="1"/>
</dbReference>
<gene>
    <name evidence="3" type="ORF">ACJIZ3_002523</name>
</gene>
<feature type="domain" description="PNO1 second type I KH" evidence="2">
    <location>
        <begin position="106"/>
        <end position="175"/>
    </location>
</feature>
<evidence type="ECO:0000313" key="4">
    <source>
        <dbReference type="Proteomes" id="UP001634393"/>
    </source>
</evidence>
<proteinExistence type="predicted"/>
<dbReference type="Pfam" id="PF22891">
    <property type="entry name" value="KH_PNO1_2nd"/>
    <property type="match status" value="1"/>
</dbReference>
<dbReference type="PANTHER" id="PTHR12826:SF13">
    <property type="entry name" value="RNA-BINDING PROTEIN PNO1"/>
    <property type="match status" value="1"/>
</dbReference>
<dbReference type="GO" id="GO:0003723">
    <property type="term" value="F:RNA binding"/>
    <property type="evidence" value="ECO:0007669"/>
    <property type="project" value="UniProtKB-KW"/>
</dbReference>
<keyword evidence="4" id="KW-1185">Reference proteome</keyword>
<dbReference type="AlphaFoldDB" id="A0ABD3U716"/>
<evidence type="ECO:0000313" key="3">
    <source>
        <dbReference type="EMBL" id="KAL3845120.1"/>
    </source>
</evidence>
<evidence type="ECO:0000259" key="2">
    <source>
        <dbReference type="Pfam" id="PF22891"/>
    </source>
</evidence>
<accession>A0ABD3U716</accession>
<dbReference type="Gene3D" id="3.30.1370.10">
    <property type="entry name" value="K Homology domain, type 1"/>
    <property type="match status" value="1"/>
</dbReference>
<evidence type="ECO:0000256" key="1">
    <source>
        <dbReference type="ARBA" id="ARBA00022884"/>
    </source>
</evidence>
<dbReference type="Proteomes" id="UP001634393">
    <property type="component" value="Unassembled WGS sequence"/>
</dbReference>